<proteinExistence type="predicted"/>
<comment type="caution">
    <text evidence="1">The sequence shown here is derived from an EMBL/GenBank/DDBJ whole genome shotgun (WGS) entry which is preliminary data.</text>
</comment>
<organism evidence="1 2">
    <name type="scientific">Gigaspora margarita</name>
    <dbReference type="NCBI Taxonomy" id="4874"/>
    <lineage>
        <taxon>Eukaryota</taxon>
        <taxon>Fungi</taxon>
        <taxon>Fungi incertae sedis</taxon>
        <taxon>Mucoromycota</taxon>
        <taxon>Glomeromycotina</taxon>
        <taxon>Glomeromycetes</taxon>
        <taxon>Diversisporales</taxon>
        <taxon>Gigasporaceae</taxon>
        <taxon>Gigaspora</taxon>
    </lineage>
</organism>
<gene>
    <name evidence="1" type="ORF">GMARGA_LOCUS45381</name>
</gene>
<reference evidence="1 2" key="1">
    <citation type="submission" date="2021-06" db="EMBL/GenBank/DDBJ databases">
        <authorList>
            <person name="Kallberg Y."/>
            <person name="Tangrot J."/>
            <person name="Rosling A."/>
        </authorList>
    </citation>
    <scope>NUCLEOTIDE SEQUENCE [LARGE SCALE GENOMIC DNA]</scope>
    <source>
        <strain evidence="1 2">120-4 pot B 10/14</strain>
    </source>
</reference>
<feature type="non-terminal residue" evidence="1">
    <location>
        <position position="1"/>
    </location>
</feature>
<feature type="non-terminal residue" evidence="1">
    <location>
        <position position="95"/>
    </location>
</feature>
<evidence type="ECO:0000313" key="1">
    <source>
        <dbReference type="EMBL" id="CAG8856560.1"/>
    </source>
</evidence>
<keyword evidence="2" id="KW-1185">Reference proteome</keyword>
<protein>
    <submittedName>
        <fullName evidence="1">17251_t:CDS:1</fullName>
    </submittedName>
</protein>
<evidence type="ECO:0000313" key="2">
    <source>
        <dbReference type="Proteomes" id="UP000789901"/>
    </source>
</evidence>
<sequence length="95" mass="10404">TATSIKVINFKFDDMPVLGINSVVIGITNQTVKNIENDLILEFYIEEKNLHSTTAILIGTITYEISTGKHVIILEDISLITSGRNDSTAQSITPP</sequence>
<name>A0ABN7XQ37_GIGMA</name>
<dbReference type="EMBL" id="CAJVQB010161291">
    <property type="protein sequence ID" value="CAG8856560.1"/>
    <property type="molecule type" value="Genomic_DNA"/>
</dbReference>
<dbReference type="Proteomes" id="UP000789901">
    <property type="component" value="Unassembled WGS sequence"/>
</dbReference>
<accession>A0ABN7XQ37</accession>